<dbReference type="Proteomes" id="UP001607302">
    <property type="component" value="Unassembled WGS sequence"/>
</dbReference>
<keyword evidence="1" id="KW-1133">Transmembrane helix</keyword>
<dbReference type="GO" id="GO:0102965">
    <property type="term" value="F:alcohol-forming long-chain fatty acyl-CoA reductase activity"/>
    <property type="evidence" value="ECO:0007669"/>
    <property type="project" value="UniProtKB-EC"/>
</dbReference>
<gene>
    <name evidence="3" type="ORF">V1478_004436</name>
</gene>
<organism evidence="3 4">
    <name type="scientific">Vespula squamosa</name>
    <name type="common">Southern yellow jacket</name>
    <name type="synonym">Wasp</name>
    <dbReference type="NCBI Taxonomy" id="30214"/>
    <lineage>
        <taxon>Eukaryota</taxon>
        <taxon>Metazoa</taxon>
        <taxon>Ecdysozoa</taxon>
        <taxon>Arthropoda</taxon>
        <taxon>Hexapoda</taxon>
        <taxon>Insecta</taxon>
        <taxon>Pterygota</taxon>
        <taxon>Neoptera</taxon>
        <taxon>Endopterygota</taxon>
        <taxon>Hymenoptera</taxon>
        <taxon>Apocrita</taxon>
        <taxon>Aculeata</taxon>
        <taxon>Vespoidea</taxon>
        <taxon>Vespidae</taxon>
        <taxon>Vespinae</taxon>
        <taxon>Vespula</taxon>
    </lineage>
</organism>
<dbReference type="EMBL" id="JAUDFV010000102">
    <property type="protein sequence ID" value="KAL2731748.1"/>
    <property type="molecule type" value="Genomic_DNA"/>
</dbReference>
<dbReference type="InterPro" id="IPR013120">
    <property type="entry name" value="FAR_NAD-bd"/>
</dbReference>
<keyword evidence="1" id="KW-0472">Membrane</keyword>
<comment type="function">
    <text evidence="1">Catalyzes the reduction of fatty acyl-CoA to fatty alcohols.</text>
</comment>
<dbReference type="InterPro" id="IPR036291">
    <property type="entry name" value="NAD(P)-bd_dom_sf"/>
</dbReference>
<feature type="transmembrane region" description="Helical" evidence="1">
    <location>
        <begin position="259"/>
        <end position="283"/>
    </location>
</feature>
<dbReference type="PANTHER" id="PTHR11011">
    <property type="entry name" value="MALE STERILITY PROTEIN 2-RELATED"/>
    <property type="match status" value="1"/>
</dbReference>
<keyword evidence="1" id="KW-0560">Oxidoreductase</keyword>
<accession>A0ABD2BH29</accession>
<keyword evidence="1" id="KW-0812">Transmembrane</keyword>
<dbReference type="SUPFAM" id="SSF51735">
    <property type="entry name" value="NAD(P)-binding Rossmann-fold domains"/>
    <property type="match status" value="1"/>
</dbReference>
<reference evidence="3 4" key="1">
    <citation type="journal article" date="2024" name="Ann. Entomol. Soc. Am.">
        <title>Genomic analyses of the southern and eastern yellowjacket wasps (Hymenoptera: Vespidae) reveal evolutionary signatures of social life.</title>
        <authorList>
            <person name="Catto M.A."/>
            <person name="Caine P.B."/>
            <person name="Orr S.E."/>
            <person name="Hunt B.G."/>
            <person name="Goodisman M.A.D."/>
        </authorList>
    </citation>
    <scope>NUCLEOTIDE SEQUENCE [LARGE SCALE GENOMIC DNA]</scope>
    <source>
        <strain evidence="3">233</strain>
        <tissue evidence="3">Head and thorax</tissue>
    </source>
</reference>
<feature type="domain" description="Thioester reductase (TE)" evidence="2">
    <location>
        <begin position="16"/>
        <end position="139"/>
    </location>
</feature>
<comment type="catalytic activity">
    <reaction evidence="1">
        <text>a long-chain fatty acyl-CoA + 2 NADPH + 2 H(+) = a long-chain primary fatty alcohol + 2 NADP(+) + CoA</text>
        <dbReference type="Rhea" id="RHEA:52716"/>
        <dbReference type="ChEBI" id="CHEBI:15378"/>
        <dbReference type="ChEBI" id="CHEBI:57287"/>
        <dbReference type="ChEBI" id="CHEBI:57783"/>
        <dbReference type="ChEBI" id="CHEBI:58349"/>
        <dbReference type="ChEBI" id="CHEBI:77396"/>
        <dbReference type="ChEBI" id="CHEBI:83139"/>
        <dbReference type="EC" id="1.2.1.84"/>
    </reaction>
</comment>
<keyword evidence="1" id="KW-0521">NADP</keyword>
<dbReference type="InterPro" id="IPR026055">
    <property type="entry name" value="FAR"/>
</dbReference>
<dbReference type="AlphaFoldDB" id="A0ABD2BH29"/>
<evidence type="ECO:0000313" key="4">
    <source>
        <dbReference type="Proteomes" id="UP001607302"/>
    </source>
</evidence>
<dbReference type="Gene3D" id="3.40.50.720">
    <property type="entry name" value="NAD(P)-binding Rossmann-like Domain"/>
    <property type="match status" value="2"/>
</dbReference>
<evidence type="ECO:0000313" key="3">
    <source>
        <dbReference type="EMBL" id="KAL2731748.1"/>
    </source>
</evidence>
<comment type="caution">
    <text evidence="3">The sequence shown here is derived from an EMBL/GenBank/DDBJ whole genome shotgun (WGS) entry which is preliminary data.</text>
</comment>
<proteinExistence type="inferred from homology"/>
<keyword evidence="4" id="KW-1185">Reference proteome</keyword>
<keyword evidence="1" id="KW-0443">Lipid metabolism</keyword>
<protein>
    <recommendedName>
        <fullName evidence="1">Fatty acyl-CoA reductase</fullName>
        <ecNumber evidence="1">1.2.1.84</ecNumber>
    </recommendedName>
</protein>
<dbReference type="EC" id="1.2.1.84" evidence="1"/>
<evidence type="ECO:0000256" key="1">
    <source>
        <dbReference type="RuleBase" id="RU363097"/>
    </source>
</evidence>
<evidence type="ECO:0000259" key="2">
    <source>
        <dbReference type="Pfam" id="PF07993"/>
    </source>
</evidence>
<dbReference type="PANTHER" id="PTHR11011:SF60">
    <property type="entry name" value="FATTY ACYL-COA REDUCTASE-RELATED"/>
    <property type="match status" value="1"/>
</dbReference>
<dbReference type="Pfam" id="PF07993">
    <property type="entry name" value="NAD_binding_4"/>
    <property type="match status" value="1"/>
</dbReference>
<name>A0ABD2BH29_VESSQ</name>
<comment type="similarity">
    <text evidence="1">Belongs to the fatty acyl-CoA reductase family.</text>
</comment>
<sequence length="301" mass="34720">MRKGSKIINLFETLKEKQPTFQNPIVTIGGDSNLPNLGISVIDKATLIREVSIVFNVAATVKFNKTIKLATAINVQSVRDLINLSKEMSKLKNFIHVSTAYINFLQNPIEEKFYDPPIDDDKLINLMNSMNEIARRYYTTVRNTFRKPIRRWVNNTHGLTRITANVLMGLMRTHHDDSSVKLDFVLRDMIANGIIASAWNTANNPRSKEEFPIYNYVSNDKLITLGEFIEMILKYGELIPSEKTIWCHNFKMTKYRLVYLFYVYFLHLLPALIINMIAVCAGIRKYILKDPIETLPQGRIN</sequence>
<dbReference type="GO" id="GO:1901568">
    <property type="term" value="P:fatty acid derivative metabolic process"/>
    <property type="evidence" value="ECO:0007669"/>
    <property type="project" value="UniProtKB-ARBA"/>
</dbReference>
<keyword evidence="1" id="KW-0444">Lipid biosynthesis</keyword>